<evidence type="ECO:0000313" key="2">
    <source>
        <dbReference type="Proteomes" id="UP000034866"/>
    </source>
</evidence>
<sequence>MGFPNKINHYPAPGIEGAFASTNPSATLLARDGTLIAGNDGVTVGRFAWVIDGVVSNKGAGAPSGFVGRDGQASITLWLGEASMLIQPGREVTLFTAGDFTVRTSTPAKVGDKIYASLKTGEVQAAAAGKTITDFIETKFVAGTAAGESELVKMGTWS</sequence>
<dbReference type="PATRIC" id="fig|230089.6.peg.410"/>
<dbReference type="RefSeq" id="WP_011147586.1">
    <property type="nucleotide sequence ID" value="NZ_CP011104.1"/>
</dbReference>
<reference evidence="2" key="2">
    <citation type="submission" date="2015-03" db="EMBL/GenBank/DDBJ databases">
        <title>Genome sequence of Azospirillum thiophilum strain DSM 21654T.</title>
        <authorList>
            <person name="Kwak Y."/>
            <person name="Shin J.-H."/>
        </authorList>
    </citation>
    <scope>NUCLEOTIDE SEQUENCE [LARGE SCALE GENOMIC DNA]</scope>
    <source>
        <strain evidence="2">DSM 15199</strain>
    </source>
</reference>
<proteinExistence type="predicted"/>
<dbReference type="Proteomes" id="UP000034866">
    <property type="component" value="Chromosome"/>
</dbReference>
<dbReference type="STRING" id="230089.VY86_01800"/>
<dbReference type="AlphaFoldDB" id="A0A0F7LKC1"/>
<dbReference type="EMBL" id="CP011104">
    <property type="protein sequence ID" value="AKH62267.1"/>
    <property type="molecule type" value="Genomic_DNA"/>
</dbReference>
<reference evidence="1 2" key="1">
    <citation type="journal article" date="2015" name="J. Biotechnol.">
        <title>Complete genome sequence of Photorhabdus temperata subsp. thracensis 39-8(T), an entomopathogenic bacterium for the improved commercial bioinsecticide.</title>
        <authorList>
            <person name="Kwak Y."/>
            <person name="Shin J.H."/>
        </authorList>
    </citation>
    <scope>NUCLEOTIDE SEQUENCE [LARGE SCALE GENOMIC DNA]</scope>
    <source>
        <strain evidence="1 2">DSM 15199</strain>
    </source>
</reference>
<evidence type="ECO:0000313" key="1">
    <source>
        <dbReference type="EMBL" id="AKH62267.1"/>
    </source>
</evidence>
<accession>A0A0F7LKC1</accession>
<organism evidence="1 2">
    <name type="scientific">Photorhabdus thracensis</name>
    <dbReference type="NCBI Taxonomy" id="230089"/>
    <lineage>
        <taxon>Bacteria</taxon>
        <taxon>Pseudomonadati</taxon>
        <taxon>Pseudomonadota</taxon>
        <taxon>Gammaproteobacteria</taxon>
        <taxon>Enterobacterales</taxon>
        <taxon>Morganellaceae</taxon>
        <taxon>Photorhabdus</taxon>
    </lineage>
</organism>
<name>A0A0F7LKC1_9GAMM</name>
<protein>
    <submittedName>
        <fullName evidence="1">Uncharacterized protein</fullName>
    </submittedName>
</protein>
<dbReference type="OrthoDB" id="9157488at2"/>
<dbReference type="GeneID" id="48849654"/>
<keyword evidence="2" id="KW-1185">Reference proteome</keyword>
<dbReference type="InterPro" id="IPR056914">
    <property type="entry name" value="Gp53-like"/>
</dbReference>
<gene>
    <name evidence="1" type="ORF">VY86_01800</name>
</gene>
<dbReference type="Pfam" id="PF23982">
    <property type="entry name" value="XM1_gp53_minor_capsid"/>
    <property type="match status" value="1"/>
</dbReference>
<dbReference type="KEGG" id="ptt:VY86_01800"/>